<dbReference type="Proteomes" id="UP000799750">
    <property type="component" value="Unassembled WGS sequence"/>
</dbReference>
<organism evidence="1 2">
    <name type="scientific">Lophium mytilinum</name>
    <dbReference type="NCBI Taxonomy" id="390894"/>
    <lineage>
        <taxon>Eukaryota</taxon>
        <taxon>Fungi</taxon>
        <taxon>Dikarya</taxon>
        <taxon>Ascomycota</taxon>
        <taxon>Pezizomycotina</taxon>
        <taxon>Dothideomycetes</taxon>
        <taxon>Pleosporomycetidae</taxon>
        <taxon>Mytilinidiales</taxon>
        <taxon>Mytilinidiaceae</taxon>
        <taxon>Lophium</taxon>
    </lineage>
</organism>
<gene>
    <name evidence="1" type="ORF">BU16DRAFT_540758</name>
</gene>
<reference evidence="1" key="1">
    <citation type="journal article" date="2020" name="Stud. Mycol.">
        <title>101 Dothideomycetes genomes: a test case for predicting lifestyles and emergence of pathogens.</title>
        <authorList>
            <person name="Haridas S."/>
            <person name="Albert R."/>
            <person name="Binder M."/>
            <person name="Bloem J."/>
            <person name="Labutti K."/>
            <person name="Salamov A."/>
            <person name="Andreopoulos B."/>
            <person name="Baker S."/>
            <person name="Barry K."/>
            <person name="Bills G."/>
            <person name="Bluhm B."/>
            <person name="Cannon C."/>
            <person name="Castanera R."/>
            <person name="Culley D."/>
            <person name="Daum C."/>
            <person name="Ezra D."/>
            <person name="Gonzalez J."/>
            <person name="Henrissat B."/>
            <person name="Kuo A."/>
            <person name="Liang C."/>
            <person name="Lipzen A."/>
            <person name="Lutzoni F."/>
            <person name="Magnuson J."/>
            <person name="Mondo S."/>
            <person name="Nolan M."/>
            <person name="Ohm R."/>
            <person name="Pangilinan J."/>
            <person name="Park H.-J."/>
            <person name="Ramirez L."/>
            <person name="Alfaro M."/>
            <person name="Sun H."/>
            <person name="Tritt A."/>
            <person name="Yoshinaga Y."/>
            <person name="Zwiers L.-H."/>
            <person name="Turgeon B."/>
            <person name="Goodwin S."/>
            <person name="Spatafora J."/>
            <person name="Crous P."/>
            <person name="Grigoriev I."/>
        </authorList>
    </citation>
    <scope>NUCLEOTIDE SEQUENCE</scope>
    <source>
        <strain evidence="1">CBS 269.34</strain>
    </source>
</reference>
<sequence>MANFVSHVAPVALENARSIIPNDYEPDLFNDMGFVLRAKADSGEDIHLWMFMYRQRGEEVIINNEVCQTLMVSAAYTPAEKESMHDTPFINKGQNIDDYHKLGSLTFQDTPTTNTWTLAGRVFESRANQWTVSGSHAGVSVQLEWTQRGDALYNGGPFAELHSGKGHSAFIVHAHVTGTVTAGGKTMTVSAGNGHGIHERICMAGHVPARLQYMMERGMNWLNGYGAEVSWYIKTASRGRSATMMLNVDGETLAVVGGQKANIEEIDFWLDPKTNQMNPRKWRVWAVVKGKGRLEVIVTAYGRAYYTWVRQGGVVLVNQFVADAVCTWTRVDGSKIEEKQMAMNEYMRTLYVQPTP</sequence>
<accession>A0A6A6QTN8</accession>
<evidence type="ECO:0000313" key="2">
    <source>
        <dbReference type="Proteomes" id="UP000799750"/>
    </source>
</evidence>
<dbReference type="SUPFAM" id="SSF159245">
    <property type="entry name" value="AttH-like"/>
    <property type="match status" value="1"/>
</dbReference>
<dbReference type="OrthoDB" id="4341326at2759"/>
<evidence type="ECO:0000313" key="1">
    <source>
        <dbReference type="EMBL" id="KAF2494277.1"/>
    </source>
</evidence>
<dbReference type="AlphaFoldDB" id="A0A6A6QTN8"/>
<dbReference type="EMBL" id="MU004191">
    <property type="protein sequence ID" value="KAF2494277.1"/>
    <property type="molecule type" value="Genomic_DNA"/>
</dbReference>
<evidence type="ECO:0008006" key="3">
    <source>
        <dbReference type="Google" id="ProtNLM"/>
    </source>
</evidence>
<keyword evidence="2" id="KW-1185">Reference proteome</keyword>
<protein>
    <recommendedName>
        <fullName evidence="3">AttH domain-containing protein</fullName>
    </recommendedName>
</protein>
<name>A0A6A6QTN8_9PEZI</name>
<proteinExistence type="predicted"/>